<sequence length="630" mass="72542">MLTSQWINTSLIVVMVFVIGVIVIFKLTEKRESNSKDPHDLDKKFTIPAMVEFVKKALNEITTSNVDILGLLSEEEYNRHISQRLQLKKALKGSTYGDRNDKNYVKSTIFDLLYKNYGLNSENINLVIPFNNGKQLTSQDKFEIIIHKYKKKYGMDALSKMIDNNNLAELKEMIDDHQSESYIITVAEMDDVFNKEQKSLTFEDMLSIVVQRIYQEFKGFSVIDDIRDMRIDGVSGGVSGIPIDQIDPDDDLMISSSQTKMKSIPLGHDSVWIFYKGKTIHLAFLSFNTEAELKRVCQNIYRYNNPGQLSDANGFKVNDMKDGSRVVVVRPSFSESWAFFVRKFDTGSAHLEELISEKDTNRVLVITLLIYLIKGCRIIGLTGAQGTGKTTLLMALVRYIHASYTIRVQEMTFELRLRKIYHNRNILSFRETDTITGQAGLDLQKKTDGVVNLLGEIATDVVAAWMIQMAQVASLFTLFTHHAKTTKSLIESIRNSLLKTGMFTNEKIAEQQVVSVLNFDIHMKKDQDGKRYIERITEIVPLDLDTDYPTDYRDISDPQAKMESFMNTTTEYFRRQTDRKLYEAKNIIEYRVGGYVPVNRISTRNQEEMLEFMSPRERNEFIEFTEKNWG</sequence>
<keyword evidence="1" id="KW-0812">Transmembrane</keyword>
<dbReference type="Gene3D" id="3.40.50.300">
    <property type="entry name" value="P-loop containing nucleotide triphosphate hydrolases"/>
    <property type="match status" value="1"/>
</dbReference>
<gene>
    <name evidence="2" type="ORF">SAMN05421578_104151</name>
</gene>
<reference evidence="2 3" key="1">
    <citation type="submission" date="2017-01" db="EMBL/GenBank/DDBJ databases">
        <authorList>
            <person name="Varghese N."/>
            <person name="Submissions S."/>
        </authorList>
    </citation>
    <scope>NUCLEOTIDE SEQUENCE [LARGE SCALE GENOMIC DNA]</scope>
    <source>
        <strain evidence="2 3">ATCC 23464</strain>
    </source>
</reference>
<proteinExistence type="predicted"/>
<evidence type="ECO:0000313" key="3">
    <source>
        <dbReference type="Proteomes" id="UP000186666"/>
    </source>
</evidence>
<feature type="transmembrane region" description="Helical" evidence="1">
    <location>
        <begin position="6"/>
        <end position="27"/>
    </location>
</feature>
<dbReference type="InterPro" id="IPR027417">
    <property type="entry name" value="P-loop_NTPase"/>
</dbReference>
<dbReference type="Proteomes" id="UP000186666">
    <property type="component" value="Unassembled WGS sequence"/>
</dbReference>
<name>A0ABY1JUS5_9BACL</name>
<keyword evidence="1" id="KW-0472">Membrane</keyword>
<keyword evidence="1" id="KW-1133">Transmembrane helix</keyword>
<accession>A0ABY1JUS5</accession>
<dbReference type="RefSeq" id="WP_068585613.1">
    <property type="nucleotide sequence ID" value="NZ_FTNK01000004.1"/>
</dbReference>
<protein>
    <submittedName>
        <fullName evidence="2">Pilus assembly protein CpaF</fullName>
    </submittedName>
</protein>
<dbReference type="EMBL" id="FTNK01000004">
    <property type="protein sequence ID" value="SIQ80926.1"/>
    <property type="molecule type" value="Genomic_DNA"/>
</dbReference>
<keyword evidence="3" id="KW-1185">Reference proteome</keyword>
<organism evidence="2 3">
    <name type="scientific">Paenibacillus macquariensis</name>
    <dbReference type="NCBI Taxonomy" id="948756"/>
    <lineage>
        <taxon>Bacteria</taxon>
        <taxon>Bacillati</taxon>
        <taxon>Bacillota</taxon>
        <taxon>Bacilli</taxon>
        <taxon>Bacillales</taxon>
        <taxon>Paenibacillaceae</taxon>
        <taxon>Paenibacillus</taxon>
    </lineage>
</organism>
<dbReference type="SUPFAM" id="SSF52540">
    <property type="entry name" value="P-loop containing nucleoside triphosphate hydrolases"/>
    <property type="match status" value="1"/>
</dbReference>
<evidence type="ECO:0000313" key="2">
    <source>
        <dbReference type="EMBL" id="SIQ80926.1"/>
    </source>
</evidence>
<evidence type="ECO:0000256" key="1">
    <source>
        <dbReference type="SAM" id="Phobius"/>
    </source>
</evidence>
<comment type="caution">
    <text evidence="2">The sequence shown here is derived from an EMBL/GenBank/DDBJ whole genome shotgun (WGS) entry which is preliminary data.</text>
</comment>